<keyword evidence="1 2" id="KW-0808">Transferase</keyword>
<dbReference type="PANTHER" id="PTHR48207:SF3">
    <property type="entry name" value="SUCCINATE--HYDROXYMETHYLGLUTARATE COA-TRANSFERASE"/>
    <property type="match status" value="1"/>
</dbReference>
<proteinExistence type="predicted"/>
<dbReference type="PANTHER" id="PTHR48207">
    <property type="entry name" value="SUCCINATE--HYDROXYMETHYLGLUTARATE COA-TRANSFERASE"/>
    <property type="match status" value="1"/>
</dbReference>
<dbReference type="InterPro" id="IPR003673">
    <property type="entry name" value="CoA-Trfase_fam_III"/>
</dbReference>
<evidence type="ECO:0000256" key="1">
    <source>
        <dbReference type="ARBA" id="ARBA00022679"/>
    </source>
</evidence>
<dbReference type="Pfam" id="PF02515">
    <property type="entry name" value="CoA_transf_3"/>
    <property type="match status" value="2"/>
</dbReference>
<reference evidence="2 3" key="1">
    <citation type="submission" date="2020-04" db="EMBL/GenBank/DDBJ databases">
        <title>Paraburkholderia sp. G-4-1-8 isolated from soil.</title>
        <authorList>
            <person name="Dahal R.H."/>
        </authorList>
    </citation>
    <scope>NUCLEOTIDE SEQUENCE [LARGE SCALE GENOMIC DNA]</scope>
    <source>
        <strain evidence="2 3">G-4-1-8</strain>
    </source>
</reference>
<dbReference type="RefSeq" id="WP_169499118.1">
    <property type="nucleotide sequence ID" value="NZ_JABBFZ010000011.1"/>
</dbReference>
<dbReference type="SUPFAM" id="SSF89796">
    <property type="entry name" value="CoA-transferase family III (CaiB/BaiF)"/>
    <property type="match status" value="2"/>
</dbReference>
<sequence length="832" mass="90543">MDDETGTAAAAWRAGSTGSLTMETSSLADVRVLEIGELPAGALCARLFADFGADVLKLERPEGDRGRHVAPLIDIGGGRQEGAYFSFLNVRKRSALLEREALSGLLAETDVLVDSLSPSERAELGIDHAELQAQYPQLVIAAISWFGDSGPYSTFAGSDAVVRALAGGTQLVGPVEGPPVPLHDYQTSNVGGLTAFIAAMASIGHLERRGRRLELPVLDAAIALADYNVALAWAADSKDRRWGVSRFSPNYPLGIYKCKEGWIGVTVVTPVQWRGFCSLLGVDDLGRDPRFVERTGRLNNADELEARFKDRFLEKTADEWFQLALAQMLPMVVVPGMDELLVSPEFNRRNAFETVRHGSCTHEQPASPLRLQRTPPLRGGDVPLAGNDPAQWRTASRQTPALAVGPARAPLDGIRIVDLSMGWAGPLATRHFAELGAEVIKVEATQYPDWWRGVDDRPVVFEKRLYEKSSYFNVLSRSKKGITLDLTTEEGRRLVKDLIRDADIVIDNYSAGVLPKLGLDYDQLREVNPELIMLSMPAFGTDGPWRECRAYGSTLEQASGLPSVAGRPEDPPSLVHIAYGDPIGGLHAASALLVALHHKLRTGKGQRIILSQVECMLTMVAPWVIEQSANGSVKRMGTRHPQHAPHGMYRCAGEDAWLMVAITSDAQWLDLCAVIDRPDLAGDATLSTAAGRREAHERIDAAINAWTGSRTHEDAMEELQSRGVPAGVSRPPVEMLKDRHLIARDFWQYLEREFSGTQPQPSPPYKDSLGALPALKPSPLLGQFNQEILGGLLGLSDAQLKALSEKGIIGNRAVPPELRKSRAARGSQVSTA</sequence>
<name>A0A7X9X7H9_9BURK</name>
<dbReference type="InterPro" id="IPR050483">
    <property type="entry name" value="CoA-transferase_III_domain"/>
</dbReference>
<dbReference type="Proteomes" id="UP000583127">
    <property type="component" value="Unassembled WGS sequence"/>
</dbReference>
<evidence type="ECO:0000313" key="3">
    <source>
        <dbReference type="Proteomes" id="UP000583127"/>
    </source>
</evidence>
<dbReference type="InterPro" id="IPR023606">
    <property type="entry name" value="CoA-Trfase_III_dom_1_sf"/>
</dbReference>
<dbReference type="Gene3D" id="3.40.50.10540">
    <property type="entry name" value="Crotonobetainyl-coa:carnitine coa-transferase, domain 1"/>
    <property type="match status" value="2"/>
</dbReference>
<dbReference type="GO" id="GO:0008410">
    <property type="term" value="F:CoA-transferase activity"/>
    <property type="evidence" value="ECO:0007669"/>
    <property type="project" value="TreeGrafter"/>
</dbReference>
<evidence type="ECO:0000313" key="2">
    <source>
        <dbReference type="EMBL" id="NML32870.1"/>
    </source>
</evidence>
<dbReference type="InterPro" id="IPR044855">
    <property type="entry name" value="CoA-Trfase_III_dom3_sf"/>
</dbReference>
<dbReference type="AlphaFoldDB" id="A0A7X9X7H9"/>
<dbReference type="EMBL" id="JABBFZ010000011">
    <property type="protein sequence ID" value="NML32870.1"/>
    <property type="molecule type" value="Genomic_DNA"/>
</dbReference>
<keyword evidence="3" id="KW-1185">Reference proteome</keyword>
<comment type="caution">
    <text evidence="2">The sequence shown here is derived from an EMBL/GenBank/DDBJ whole genome shotgun (WGS) entry which is preliminary data.</text>
</comment>
<accession>A0A7X9X7H9</accession>
<dbReference type="Gene3D" id="3.30.1540.10">
    <property type="entry name" value="formyl-coa transferase, domain 3"/>
    <property type="match status" value="2"/>
</dbReference>
<organism evidence="2 3">
    <name type="scientific">Paraburkholderia antibiotica</name>
    <dbReference type="NCBI Taxonomy" id="2728839"/>
    <lineage>
        <taxon>Bacteria</taxon>
        <taxon>Pseudomonadati</taxon>
        <taxon>Pseudomonadota</taxon>
        <taxon>Betaproteobacteria</taxon>
        <taxon>Burkholderiales</taxon>
        <taxon>Burkholderiaceae</taxon>
        <taxon>Paraburkholderia</taxon>
    </lineage>
</organism>
<gene>
    <name evidence="2" type="ORF">HHL14_18775</name>
</gene>
<protein>
    <submittedName>
        <fullName evidence="2">CoA transferase</fullName>
    </submittedName>
</protein>